<evidence type="ECO:0000313" key="1">
    <source>
        <dbReference type="EMBL" id="KYO56210.1"/>
    </source>
</evidence>
<evidence type="ECO:0000313" key="2">
    <source>
        <dbReference type="Proteomes" id="UP000075787"/>
    </source>
</evidence>
<dbReference type="AlphaFoldDB" id="A0A162LPM7"/>
<dbReference type="Proteomes" id="UP000075787">
    <property type="component" value="Unassembled WGS sequence"/>
</dbReference>
<comment type="caution">
    <text evidence="1">The sequence shown here is derived from an EMBL/GenBank/DDBJ whole genome shotgun (WGS) entry which is preliminary data.</text>
</comment>
<gene>
    <name evidence="1" type="ORF">AUP44_22420</name>
</gene>
<organism evidence="1 2">
    <name type="scientific">Tistrella mobilis</name>
    <dbReference type="NCBI Taxonomy" id="171437"/>
    <lineage>
        <taxon>Bacteria</taxon>
        <taxon>Pseudomonadati</taxon>
        <taxon>Pseudomonadota</taxon>
        <taxon>Alphaproteobacteria</taxon>
        <taxon>Geminicoccales</taxon>
        <taxon>Geminicoccaceae</taxon>
        <taxon>Tistrella</taxon>
    </lineage>
</organism>
<proteinExistence type="predicted"/>
<sequence length="198" mass="21932">MPFQTEVRPPSSTIMLTALRMLAMQPADKHRVGERLLQDLARIAPKAAELCDPAARAEFDRRVVIDLRRLLVSGLIRRVGDGLLGITDRGREALKENPEGLDDTVLMRYPEFRAHLARRRGLVIDPAAGLDGAIEPPADGGEAPMRKAPVVRELQEGFIAFLDGQTATDNPYETDTQAFITWEEGYWEAAGIARNEMA</sequence>
<protein>
    <recommendedName>
        <fullName evidence="3">Restriction system protein Mrr-like N-terminal domain-containing protein</fullName>
    </recommendedName>
</protein>
<dbReference type="EMBL" id="LPZR01000047">
    <property type="protein sequence ID" value="KYO56210.1"/>
    <property type="molecule type" value="Genomic_DNA"/>
</dbReference>
<reference evidence="1 2" key="1">
    <citation type="submission" date="2015-12" db="EMBL/GenBank/DDBJ databases">
        <title>Genome sequence of Tistrella mobilis MCCC 1A02139.</title>
        <authorList>
            <person name="Lu L."/>
            <person name="Lai Q."/>
            <person name="Shao Z."/>
            <person name="Qian P."/>
        </authorList>
    </citation>
    <scope>NUCLEOTIDE SEQUENCE [LARGE SCALE GENOMIC DNA]</scope>
    <source>
        <strain evidence="1 2">MCCC 1A02139</strain>
    </source>
</reference>
<accession>A0A162LPM7</accession>
<evidence type="ECO:0008006" key="3">
    <source>
        <dbReference type="Google" id="ProtNLM"/>
    </source>
</evidence>
<name>A0A162LPM7_9PROT</name>